<dbReference type="PANTHER" id="PTHR30266:SF2">
    <property type="entry name" value="LARGE-CONDUCTANCE MECHANOSENSITIVE CHANNEL"/>
    <property type="match status" value="1"/>
</dbReference>
<dbReference type="GO" id="GO:0005886">
    <property type="term" value="C:plasma membrane"/>
    <property type="evidence" value="ECO:0007669"/>
    <property type="project" value="UniProtKB-SubCell"/>
</dbReference>
<dbReference type="InterPro" id="IPR036019">
    <property type="entry name" value="MscL_channel"/>
</dbReference>
<evidence type="ECO:0000313" key="11">
    <source>
        <dbReference type="EMBL" id="MCL6220180.1"/>
    </source>
</evidence>
<dbReference type="SUPFAM" id="SSF81330">
    <property type="entry name" value="Gated mechanosensitive channel"/>
    <property type="match status" value="1"/>
</dbReference>
<keyword evidence="8 10" id="KW-0472">Membrane</keyword>
<organism evidence="11 12">
    <name type="scientific">Zunongwangia pacifica</name>
    <dbReference type="NCBI Taxonomy" id="2911062"/>
    <lineage>
        <taxon>Bacteria</taxon>
        <taxon>Pseudomonadati</taxon>
        <taxon>Bacteroidota</taxon>
        <taxon>Flavobacteriia</taxon>
        <taxon>Flavobacteriales</taxon>
        <taxon>Flavobacteriaceae</taxon>
        <taxon>Zunongwangia</taxon>
    </lineage>
</organism>
<feature type="transmembrane region" description="Helical" evidence="10">
    <location>
        <begin position="80"/>
        <end position="104"/>
    </location>
</feature>
<evidence type="ECO:0000256" key="9">
    <source>
        <dbReference type="ARBA" id="ARBA00023303"/>
    </source>
</evidence>
<keyword evidence="12" id="KW-1185">Reference proteome</keyword>
<comment type="caution">
    <text evidence="11">The sequence shown here is derived from an EMBL/GenBank/DDBJ whole genome shotgun (WGS) entry which is preliminary data.</text>
</comment>
<evidence type="ECO:0000313" key="12">
    <source>
        <dbReference type="Proteomes" id="UP001139521"/>
    </source>
</evidence>
<evidence type="ECO:0000256" key="3">
    <source>
        <dbReference type="ARBA" id="ARBA00022448"/>
    </source>
</evidence>
<dbReference type="Proteomes" id="UP001139521">
    <property type="component" value="Unassembled WGS sequence"/>
</dbReference>
<name>A0A9X1ZVX6_9FLAO</name>
<dbReference type="RefSeq" id="WP_249602882.1">
    <property type="nucleotide sequence ID" value="NZ_JAKHSK010000034.1"/>
</dbReference>
<dbReference type="PRINTS" id="PR01264">
    <property type="entry name" value="MECHCHANNEL"/>
</dbReference>
<evidence type="ECO:0000256" key="10">
    <source>
        <dbReference type="HAMAP-Rule" id="MF_00115"/>
    </source>
</evidence>
<dbReference type="PROSITE" id="PS01327">
    <property type="entry name" value="MSCL"/>
    <property type="match status" value="1"/>
</dbReference>
<keyword evidence="3 10" id="KW-0813">Transport</keyword>
<protein>
    <recommendedName>
        <fullName evidence="10">Large-conductance mechanosensitive channel</fullName>
    </recommendedName>
</protein>
<proteinExistence type="inferred from homology"/>
<dbReference type="NCBIfam" id="TIGR00220">
    <property type="entry name" value="mscL"/>
    <property type="match status" value="1"/>
</dbReference>
<keyword evidence="5 10" id="KW-0812">Transmembrane</keyword>
<dbReference type="Gene3D" id="1.10.1200.120">
    <property type="entry name" value="Large-conductance mechanosensitive channel, MscL, domain 1"/>
    <property type="match status" value="1"/>
</dbReference>
<keyword evidence="6 10" id="KW-1133">Transmembrane helix</keyword>
<keyword evidence="4 10" id="KW-1003">Cell membrane</keyword>
<accession>A0A9X1ZVX6</accession>
<dbReference type="Pfam" id="PF01741">
    <property type="entry name" value="MscL"/>
    <property type="match status" value="1"/>
</dbReference>
<evidence type="ECO:0000256" key="4">
    <source>
        <dbReference type="ARBA" id="ARBA00022475"/>
    </source>
</evidence>
<evidence type="ECO:0000256" key="8">
    <source>
        <dbReference type="ARBA" id="ARBA00023136"/>
    </source>
</evidence>
<keyword evidence="9 10" id="KW-0407">Ion channel</keyword>
<comment type="similarity">
    <text evidence="2 10">Belongs to the MscL family.</text>
</comment>
<dbReference type="InterPro" id="IPR019823">
    <property type="entry name" value="Mechanosensitive_channel_CS"/>
</dbReference>
<comment type="caution">
    <text evidence="10">Lacks conserved residue(s) required for the propagation of feature annotation.</text>
</comment>
<gene>
    <name evidence="10 11" type="primary">mscL</name>
    <name evidence="11" type="ORF">L1967_17955</name>
</gene>
<dbReference type="InterPro" id="IPR001185">
    <property type="entry name" value="MS_channel"/>
</dbReference>
<dbReference type="InterPro" id="IPR037673">
    <property type="entry name" value="MSC/AndL"/>
</dbReference>
<dbReference type="HAMAP" id="MF_00115">
    <property type="entry name" value="MscL"/>
    <property type="match status" value="1"/>
</dbReference>
<dbReference type="PANTHER" id="PTHR30266">
    <property type="entry name" value="MECHANOSENSITIVE CHANNEL MSCL"/>
    <property type="match status" value="1"/>
</dbReference>
<keyword evidence="7 10" id="KW-0406">Ion transport</keyword>
<dbReference type="EMBL" id="JAKHSK010000034">
    <property type="protein sequence ID" value="MCL6220180.1"/>
    <property type="molecule type" value="Genomic_DNA"/>
</dbReference>
<evidence type="ECO:0000256" key="2">
    <source>
        <dbReference type="ARBA" id="ARBA00007254"/>
    </source>
</evidence>
<comment type="function">
    <text evidence="10">Channel that opens in response to stretch forces in the membrane lipid bilayer. May participate in the regulation of osmotic pressure changes within the cell.</text>
</comment>
<evidence type="ECO:0000256" key="5">
    <source>
        <dbReference type="ARBA" id="ARBA00022692"/>
    </source>
</evidence>
<evidence type="ECO:0000256" key="7">
    <source>
        <dbReference type="ARBA" id="ARBA00023065"/>
    </source>
</evidence>
<evidence type="ECO:0000256" key="1">
    <source>
        <dbReference type="ARBA" id="ARBA00004651"/>
    </source>
</evidence>
<reference evidence="11" key="1">
    <citation type="submission" date="2022-01" db="EMBL/GenBank/DDBJ databases">
        <title>Genome sequencing of Zunongwangia sp. M21534 genome.</title>
        <authorList>
            <person name="Chen Y."/>
            <person name="Dong C."/>
            <person name="Shao Z."/>
        </authorList>
    </citation>
    <scope>NUCLEOTIDE SEQUENCE</scope>
    <source>
        <strain evidence="11">MCCC M21534</strain>
    </source>
</reference>
<comment type="subcellular location">
    <subcellularLocation>
        <location evidence="1 10">Cell membrane</location>
        <topology evidence="1 10">Multi-pass membrane protein</topology>
    </subcellularLocation>
</comment>
<sequence>MGILKEFKEFAIKGNMVDIAIGVIIGAAFNRVIDVLVKEVITPPLSLMTDGIQFSDKKIVLREAIDASASATGKAVEEVAIAYGALLEALIDFLIIGFTIFIVVKLMNRFRAKAQDPENKEVNTPKDIELLSNLNLLIKEQNEILKQNNRK</sequence>
<comment type="subunit">
    <text evidence="10">Homopentamer.</text>
</comment>
<dbReference type="GO" id="GO:0008381">
    <property type="term" value="F:mechanosensitive monoatomic ion channel activity"/>
    <property type="evidence" value="ECO:0007669"/>
    <property type="project" value="UniProtKB-UniRule"/>
</dbReference>
<evidence type="ECO:0000256" key="6">
    <source>
        <dbReference type="ARBA" id="ARBA00022989"/>
    </source>
</evidence>
<dbReference type="AlphaFoldDB" id="A0A9X1ZVX6"/>